<evidence type="ECO:0000313" key="3">
    <source>
        <dbReference type="Proteomes" id="UP000220768"/>
    </source>
</evidence>
<dbReference type="EMBL" id="NWSV01000058">
    <property type="protein sequence ID" value="PDT00020.1"/>
    <property type="molecule type" value="Genomic_DNA"/>
</dbReference>
<keyword evidence="1" id="KW-0812">Transmembrane</keyword>
<dbReference type="PANTHER" id="PTHR34980">
    <property type="entry name" value="INNER MEMBRANE PROTEIN-RELATED-RELATED"/>
    <property type="match status" value="1"/>
</dbReference>
<dbReference type="PANTHER" id="PTHR34980:SF2">
    <property type="entry name" value="INNER MEMBRANE PROTEIN YHAH-RELATED"/>
    <property type="match status" value="1"/>
</dbReference>
<keyword evidence="1" id="KW-0472">Membrane</keyword>
<dbReference type="GO" id="GO:0005886">
    <property type="term" value="C:plasma membrane"/>
    <property type="evidence" value="ECO:0007669"/>
    <property type="project" value="TreeGrafter"/>
</dbReference>
<organism evidence="2 3">
    <name type="scientific">Rhizobium chutanense</name>
    <dbReference type="NCBI Taxonomy" id="2035448"/>
    <lineage>
        <taxon>Bacteria</taxon>
        <taxon>Pseudomonadati</taxon>
        <taxon>Pseudomonadota</taxon>
        <taxon>Alphaproteobacteria</taxon>
        <taxon>Hyphomicrobiales</taxon>
        <taxon>Rhizobiaceae</taxon>
        <taxon>Rhizobium/Agrobacterium group</taxon>
        <taxon>Rhizobium</taxon>
    </lineage>
</organism>
<name>A0A2A6J278_9HYPH</name>
<feature type="transmembrane region" description="Helical" evidence="1">
    <location>
        <begin position="82"/>
        <end position="102"/>
    </location>
</feature>
<dbReference type="RefSeq" id="WP_097616104.1">
    <property type="nucleotide sequence ID" value="NZ_NWSV01000058.1"/>
</dbReference>
<feature type="transmembrane region" description="Helical" evidence="1">
    <location>
        <begin position="23"/>
        <end position="46"/>
    </location>
</feature>
<protein>
    <recommendedName>
        <fullName evidence="4">DUF805 domain-containing protein</fullName>
    </recommendedName>
</protein>
<reference evidence="2 3" key="1">
    <citation type="submission" date="2017-09" db="EMBL/GenBank/DDBJ databases">
        <title>Comparative genomics of rhizobia isolated from Phaseolus vulgaris in China.</title>
        <authorList>
            <person name="Tong W."/>
        </authorList>
    </citation>
    <scope>NUCLEOTIDE SEQUENCE [LARGE SCALE GENOMIC DNA]</scope>
    <source>
        <strain evidence="2 3">C5</strain>
    </source>
</reference>
<keyword evidence="1" id="KW-1133">Transmembrane helix</keyword>
<evidence type="ECO:0000313" key="2">
    <source>
        <dbReference type="EMBL" id="PDT00020.1"/>
    </source>
</evidence>
<dbReference type="AlphaFoldDB" id="A0A2A6J278"/>
<sequence length="119" mass="13369">MFDMCLSGYTNALNFKGRERRKAYAIFFVVHFSIFFAAVFAMTTIFPRSMQEIAAVVLVVIWGIPLLSFVVRRFHDNDSSGWWVLAGLLMPAVLLGVALIIAPRPTSGQNRYGPDPRTI</sequence>
<keyword evidence="3" id="KW-1185">Reference proteome</keyword>
<accession>A0A2A6J278</accession>
<evidence type="ECO:0008006" key="4">
    <source>
        <dbReference type="Google" id="ProtNLM"/>
    </source>
</evidence>
<dbReference type="Proteomes" id="UP000220768">
    <property type="component" value="Unassembled WGS sequence"/>
</dbReference>
<evidence type="ECO:0000256" key="1">
    <source>
        <dbReference type="SAM" id="Phobius"/>
    </source>
</evidence>
<gene>
    <name evidence="2" type="ORF">CO666_32945</name>
</gene>
<dbReference type="InterPro" id="IPR008523">
    <property type="entry name" value="DUF805"/>
</dbReference>
<comment type="caution">
    <text evidence="2">The sequence shown here is derived from an EMBL/GenBank/DDBJ whole genome shotgun (WGS) entry which is preliminary data.</text>
</comment>
<feature type="transmembrane region" description="Helical" evidence="1">
    <location>
        <begin position="53"/>
        <end position="70"/>
    </location>
</feature>
<proteinExistence type="predicted"/>
<dbReference type="Pfam" id="PF05656">
    <property type="entry name" value="DUF805"/>
    <property type="match status" value="1"/>
</dbReference>